<dbReference type="OrthoDB" id="4116913at2759"/>
<keyword evidence="6" id="KW-1185">Reference proteome</keyword>
<dbReference type="SMART" id="SM00906">
    <property type="entry name" value="Fungal_trans"/>
    <property type="match status" value="1"/>
</dbReference>
<dbReference type="AlphaFoldDB" id="A0A9P4UYV1"/>
<dbReference type="InterPro" id="IPR001138">
    <property type="entry name" value="Zn2Cys6_DnaBD"/>
</dbReference>
<dbReference type="CDD" id="cd00067">
    <property type="entry name" value="GAL4"/>
    <property type="match status" value="1"/>
</dbReference>
<dbReference type="PROSITE" id="PS00463">
    <property type="entry name" value="ZN2_CY6_FUNGAL_1"/>
    <property type="match status" value="1"/>
</dbReference>
<protein>
    <recommendedName>
        <fullName evidence="4">Zn(2)-C6 fungal-type domain-containing protein</fullName>
    </recommendedName>
</protein>
<feature type="domain" description="Zn(2)-C6 fungal-type" evidence="4">
    <location>
        <begin position="17"/>
        <end position="49"/>
    </location>
</feature>
<proteinExistence type="predicted"/>
<dbReference type="Pfam" id="PF04082">
    <property type="entry name" value="Fungal_trans"/>
    <property type="match status" value="1"/>
</dbReference>
<dbReference type="Gene3D" id="4.10.240.10">
    <property type="entry name" value="Zn(2)-C6 fungal-type DNA-binding domain"/>
    <property type="match status" value="1"/>
</dbReference>
<dbReference type="Proteomes" id="UP000799444">
    <property type="component" value="Unassembled WGS sequence"/>
</dbReference>
<dbReference type="GO" id="GO:0003677">
    <property type="term" value="F:DNA binding"/>
    <property type="evidence" value="ECO:0007669"/>
    <property type="project" value="InterPro"/>
</dbReference>
<accession>A0A9P4UYV1</accession>
<keyword evidence="2" id="KW-0539">Nucleus</keyword>
<organism evidence="5 6">
    <name type="scientific">Polyplosphaeria fusca</name>
    <dbReference type="NCBI Taxonomy" id="682080"/>
    <lineage>
        <taxon>Eukaryota</taxon>
        <taxon>Fungi</taxon>
        <taxon>Dikarya</taxon>
        <taxon>Ascomycota</taxon>
        <taxon>Pezizomycotina</taxon>
        <taxon>Dothideomycetes</taxon>
        <taxon>Pleosporomycetidae</taxon>
        <taxon>Pleosporales</taxon>
        <taxon>Tetraplosphaeriaceae</taxon>
        <taxon>Polyplosphaeria</taxon>
    </lineage>
</organism>
<gene>
    <name evidence="5" type="ORF">EJ04DRAFT_471273</name>
</gene>
<dbReference type="InterPro" id="IPR007219">
    <property type="entry name" value="XnlR_reg_dom"/>
</dbReference>
<name>A0A9P4UYV1_9PLEO</name>
<evidence type="ECO:0000256" key="1">
    <source>
        <dbReference type="ARBA" id="ARBA00022723"/>
    </source>
</evidence>
<evidence type="ECO:0000313" key="6">
    <source>
        <dbReference type="Proteomes" id="UP000799444"/>
    </source>
</evidence>
<reference evidence="5" key="1">
    <citation type="journal article" date="2020" name="Stud. Mycol.">
        <title>101 Dothideomycetes genomes: a test case for predicting lifestyles and emergence of pathogens.</title>
        <authorList>
            <person name="Haridas S."/>
            <person name="Albert R."/>
            <person name="Binder M."/>
            <person name="Bloem J."/>
            <person name="Labutti K."/>
            <person name="Salamov A."/>
            <person name="Andreopoulos B."/>
            <person name="Baker S."/>
            <person name="Barry K."/>
            <person name="Bills G."/>
            <person name="Bluhm B."/>
            <person name="Cannon C."/>
            <person name="Castanera R."/>
            <person name="Culley D."/>
            <person name="Daum C."/>
            <person name="Ezra D."/>
            <person name="Gonzalez J."/>
            <person name="Henrissat B."/>
            <person name="Kuo A."/>
            <person name="Liang C."/>
            <person name="Lipzen A."/>
            <person name="Lutzoni F."/>
            <person name="Magnuson J."/>
            <person name="Mondo S."/>
            <person name="Nolan M."/>
            <person name="Ohm R."/>
            <person name="Pangilinan J."/>
            <person name="Park H.-J."/>
            <person name="Ramirez L."/>
            <person name="Alfaro M."/>
            <person name="Sun H."/>
            <person name="Tritt A."/>
            <person name="Yoshinaga Y."/>
            <person name="Zwiers L.-H."/>
            <person name="Turgeon B."/>
            <person name="Goodwin S."/>
            <person name="Spatafora J."/>
            <person name="Crous P."/>
            <person name="Grigoriev I."/>
        </authorList>
    </citation>
    <scope>NUCLEOTIDE SEQUENCE</scope>
    <source>
        <strain evidence="5">CBS 125425</strain>
    </source>
</reference>
<dbReference type="PROSITE" id="PS50048">
    <property type="entry name" value="ZN2_CY6_FUNGAL_2"/>
    <property type="match status" value="1"/>
</dbReference>
<dbReference type="SUPFAM" id="SSF57701">
    <property type="entry name" value="Zn2/Cys6 DNA-binding domain"/>
    <property type="match status" value="1"/>
</dbReference>
<keyword evidence="1" id="KW-0479">Metal-binding</keyword>
<evidence type="ECO:0000256" key="2">
    <source>
        <dbReference type="ARBA" id="ARBA00023242"/>
    </source>
</evidence>
<dbReference type="EMBL" id="ML996189">
    <property type="protein sequence ID" value="KAF2731759.1"/>
    <property type="molecule type" value="Genomic_DNA"/>
</dbReference>
<dbReference type="CDD" id="cd12148">
    <property type="entry name" value="fungal_TF_MHR"/>
    <property type="match status" value="1"/>
</dbReference>
<evidence type="ECO:0000259" key="4">
    <source>
        <dbReference type="PROSITE" id="PS50048"/>
    </source>
</evidence>
<sequence length="656" mass="72697">MSSAGIEKRGSAATVKACDSCRRRKRRCVWAPGADGCTPCMQVKEDCTTTHIRRPRAKSQKRNRIAEYENRIQRLEALLEERTASQPHVEEQPIAPADSSKPLSQWVSDLRDRIETIPFEEQSAMDSSNVNSSLDDFDLDFDFDGNDLFVPTSTDSNLAQVGLDGLNTDLANAHINVPLAGIQDTFPQTVDPPPVYVSTRKVDFAGKSPFVTRTRCDGYMPHPELGASLLTEYLVDFNQAIPLFRPYEVANHLRVCYSHQSDGSALAWANTYVVFGIAHRLRAMSAVASPQDNNIADDYSRKVLSNISDLLLTPPSLPLIQCLLGLAILLSTTSHSHPHALFVATALRMAQTLAYNDDQAQEAHADNDVEQQRRVFWLAFLMDSEISMIQCGPTTACRDDISAEFPEESSSDSAGAVISAEGNWRINLFSIRTQLSLIQAEAIERVLSVKGRARPRQQIVDDTHNILAKLKAWRTQEIFRLSTQQVEQLLYRSDIVHIVIAEGSYFATLFRLHTFLALGLDIRLNSFAPEGISAVAGLKTHASYKDARRLLSLLVAAPMGDLAVCWMTKNPVVAALVTVLSHTYHNAFIDDAPTREDLQSYGRILDMLTTLAQKGQDTELQQVRDICMALLRKVEGAQNGGSVDVQAFPVAEEPIF</sequence>
<dbReference type="PANTHER" id="PTHR46910">
    <property type="entry name" value="TRANSCRIPTION FACTOR PDR1"/>
    <property type="match status" value="1"/>
</dbReference>
<dbReference type="InterPro" id="IPR036864">
    <property type="entry name" value="Zn2-C6_fun-type_DNA-bd_sf"/>
</dbReference>
<dbReference type="PANTHER" id="PTHR46910:SF39">
    <property type="entry name" value="ZN(II)2CYS6 TRANSCRIPTION FACTOR (EUROFUNG)"/>
    <property type="match status" value="1"/>
</dbReference>
<dbReference type="GO" id="GO:0000981">
    <property type="term" value="F:DNA-binding transcription factor activity, RNA polymerase II-specific"/>
    <property type="evidence" value="ECO:0007669"/>
    <property type="project" value="InterPro"/>
</dbReference>
<comment type="caution">
    <text evidence="5">The sequence shown here is derived from an EMBL/GenBank/DDBJ whole genome shotgun (WGS) entry which is preliminary data.</text>
</comment>
<dbReference type="InterPro" id="IPR050987">
    <property type="entry name" value="AtrR-like"/>
</dbReference>
<dbReference type="GO" id="GO:0008270">
    <property type="term" value="F:zinc ion binding"/>
    <property type="evidence" value="ECO:0007669"/>
    <property type="project" value="InterPro"/>
</dbReference>
<dbReference type="GO" id="GO:0006351">
    <property type="term" value="P:DNA-templated transcription"/>
    <property type="evidence" value="ECO:0007669"/>
    <property type="project" value="InterPro"/>
</dbReference>
<feature type="region of interest" description="Disordered" evidence="3">
    <location>
        <begin position="83"/>
        <end position="102"/>
    </location>
</feature>
<evidence type="ECO:0000313" key="5">
    <source>
        <dbReference type="EMBL" id="KAF2731759.1"/>
    </source>
</evidence>
<evidence type="ECO:0000256" key="3">
    <source>
        <dbReference type="SAM" id="MobiDB-lite"/>
    </source>
</evidence>